<evidence type="ECO:0000313" key="3">
    <source>
        <dbReference type="Proteomes" id="UP000265520"/>
    </source>
</evidence>
<name>A0A392Q7Q9_9FABA</name>
<dbReference type="GO" id="GO:0003883">
    <property type="term" value="F:CTP synthase activity"/>
    <property type="evidence" value="ECO:0007669"/>
    <property type="project" value="InterPro"/>
</dbReference>
<sequence length="73" mass="8275">MLVDTNTTLTYLITNLGVRVLDENAKAKLSQFCLLPGENIITLYDVPNIWHIPLLLRDQKAHEAIFKVLNLKG</sequence>
<dbReference type="EMBL" id="LXQA010116457">
    <property type="protein sequence ID" value="MCI19760.1"/>
    <property type="molecule type" value="Genomic_DNA"/>
</dbReference>
<dbReference type="Pfam" id="PF06418">
    <property type="entry name" value="CTP_synth_N"/>
    <property type="match status" value="1"/>
</dbReference>
<dbReference type="InterPro" id="IPR017456">
    <property type="entry name" value="CTP_synthase_N"/>
</dbReference>
<accession>A0A392Q7Q9</accession>
<dbReference type="GO" id="GO:0042802">
    <property type="term" value="F:identical protein binding"/>
    <property type="evidence" value="ECO:0007669"/>
    <property type="project" value="TreeGrafter"/>
</dbReference>
<dbReference type="InterPro" id="IPR027417">
    <property type="entry name" value="P-loop_NTPase"/>
</dbReference>
<dbReference type="InterPro" id="IPR004468">
    <property type="entry name" value="CTP_synthase"/>
</dbReference>
<dbReference type="AlphaFoldDB" id="A0A392Q7Q9"/>
<comment type="caution">
    <text evidence="2">The sequence shown here is derived from an EMBL/GenBank/DDBJ whole genome shotgun (WGS) entry which is preliminary data.</text>
</comment>
<dbReference type="Proteomes" id="UP000265520">
    <property type="component" value="Unassembled WGS sequence"/>
</dbReference>
<dbReference type="Gene3D" id="3.40.50.300">
    <property type="entry name" value="P-loop containing nucleotide triphosphate hydrolases"/>
    <property type="match status" value="1"/>
</dbReference>
<evidence type="ECO:0000313" key="2">
    <source>
        <dbReference type="EMBL" id="MCI19760.1"/>
    </source>
</evidence>
<dbReference type="GO" id="GO:0006241">
    <property type="term" value="P:CTP biosynthetic process"/>
    <property type="evidence" value="ECO:0007669"/>
    <property type="project" value="TreeGrafter"/>
</dbReference>
<dbReference type="PANTHER" id="PTHR11550">
    <property type="entry name" value="CTP SYNTHASE"/>
    <property type="match status" value="1"/>
</dbReference>
<keyword evidence="3" id="KW-1185">Reference proteome</keyword>
<feature type="domain" description="CTP synthase N-terminal" evidence="1">
    <location>
        <begin position="19"/>
        <end position="71"/>
    </location>
</feature>
<dbReference type="PANTHER" id="PTHR11550:SF34">
    <property type="entry name" value="CTP SYNTHASE"/>
    <property type="match status" value="1"/>
</dbReference>
<organism evidence="2 3">
    <name type="scientific">Trifolium medium</name>
    <dbReference type="NCBI Taxonomy" id="97028"/>
    <lineage>
        <taxon>Eukaryota</taxon>
        <taxon>Viridiplantae</taxon>
        <taxon>Streptophyta</taxon>
        <taxon>Embryophyta</taxon>
        <taxon>Tracheophyta</taxon>
        <taxon>Spermatophyta</taxon>
        <taxon>Magnoliopsida</taxon>
        <taxon>eudicotyledons</taxon>
        <taxon>Gunneridae</taxon>
        <taxon>Pentapetalae</taxon>
        <taxon>rosids</taxon>
        <taxon>fabids</taxon>
        <taxon>Fabales</taxon>
        <taxon>Fabaceae</taxon>
        <taxon>Papilionoideae</taxon>
        <taxon>50 kb inversion clade</taxon>
        <taxon>NPAAA clade</taxon>
        <taxon>Hologalegina</taxon>
        <taxon>IRL clade</taxon>
        <taxon>Trifolieae</taxon>
        <taxon>Trifolium</taxon>
    </lineage>
</organism>
<reference evidence="2 3" key="1">
    <citation type="journal article" date="2018" name="Front. Plant Sci.">
        <title>Red Clover (Trifolium pratense) and Zigzag Clover (T. medium) - A Picture of Genomic Similarities and Differences.</title>
        <authorList>
            <person name="Dluhosova J."/>
            <person name="Istvanek J."/>
            <person name="Nedelnik J."/>
            <person name="Repkova J."/>
        </authorList>
    </citation>
    <scope>NUCLEOTIDE SEQUENCE [LARGE SCALE GENOMIC DNA]</scope>
    <source>
        <strain evidence="3">cv. 10/8</strain>
        <tissue evidence="2">Leaf</tissue>
    </source>
</reference>
<protein>
    <submittedName>
        <fullName evidence="2">CTP synthase-like</fullName>
    </submittedName>
</protein>
<proteinExistence type="predicted"/>
<feature type="non-terminal residue" evidence="2">
    <location>
        <position position="73"/>
    </location>
</feature>
<dbReference type="SUPFAM" id="SSF52540">
    <property type="entry name" value="P-loop containing nucleoside triphosphate hydrolases"/>
    <property type="match status" value="1"/>
</dbReference>
<evidence type="ECO:0000259" key="1">
    <source>
        <dbReference type="Pfam" id="PF06418"/>
    </source>
</evidence>
<dbReference type="GO" id="GO:0019856">
    <property type="term" value="P:pyrimidine nucleobase biosynthetic process"/>
    <property type="evidence" value="ECO:0007669"/>
    <property type="project" value="TreeGrafter"/>
</dbReference>